<feature type="transmembrane region" description="Helical" evidence="1">
    <location>
        <begin position="187"/>
        <end position="207"/>
    </location>
</feature>
<keyword evidence="1" id="KW-0472">Membrane</keyword>
<evidence type="ECO:0000256" key="1">
    <source>
        <dbReference type="SAM" id="Phobius"/>
    </source>
</evidence>
<dbReference type="InterPro" id="IPR056635">
    <property type="entry name" value="DUF7733"/>
</dbReference>
<feature type="transmembrane region" description="Helical" evidence="1">
    <location>
        <begin position="219"/>
        <end position="240"/>
    </location>
</feature>
<reference evidence="3" key="1">
    <citation type="submission" date="2020-06" db="EMBL/GenBank/DDBJ databases">
        <authorList>
            <person name="Li T."/>
            <person name="Hu X."/>
            <person name="Zhang T."/>
            <person name="Song X."/>
            <person name="Zhang H."/>
            <person name="Dai N."/>
            <person name="Sheng W."/>
            <person name="Hou X."/>
            <person name="Wei L."/>
        </authorList>
    </citation>
    <scope>NUCLEOTIDE SEQUENCE</scope>
    <source>
        <strain evidence="3">KEN1</strain>
        <tissue evidence="3">Leaf</tissue>
    </source>
</reference>
<feature type="domain" description="DUF7733" evidence="2">
    <location>
        <begin position="1"/>
        <end position="135"/>
    </location>
</feature>
<keyword evidence="1" id="KW-0812">Transmembrane</keyword>
<comment type="caution">
    <text evidence="3">The sequence shown here is derived from an EMBL/GenBank/DDBJ whole genome shotgun (WGS) entry which is preliminary data.</text>
</comment>
<feature type="transmembrane region" description="Helical" evidence="1">
    <location>
        <begin position="94"/>
        <end position="116"/>
    </location>
</feature>
<feature type="transmembrane region" description="Helical" evidence="1">
    <location>
        <begin position="52"/>
        <end position="74"/>
    </location>
</feature>
<feature type="transmembrane region" description="Helical" evidence="1">
    <location>
        <begin position="137"/>
        <end position="162"/>
    </location>
</feature>
<name>A0AAW2T7N4_9LAMI</name>
<evidence type="ECO:0000313" key="3">
    <source>
        <dbReference type="EMBL" id="KAL0400734.1"/>
    </source>
</evidence>
<feature type="transmembrane region" description="Helical" evidence="1">
    <location>
        <begin position="289"/>
        <end position="311"/>
    </location>
</feature>
<dbReference type="EMBL" id="JACGWN010000015">
    <property type="protein sequence ID" value="KAL0400734.1"/>
    <property type="molecule type" value="Genomic_DNA"/>
</dbReference>
<dbReference type="PANTHER" id="PTHR33829">
    <property type="entry name" value="OSJNBA0044M19.10 PROTEIN"/>
    <property type="match status" value="1"/>
</dbReference>
<keyword evidence="1" id="KW-1133">Transmembrane helix</keyword>
<evidence type="ECO:0000259" key="2">
    <source>
        <dbReference type="Pfam" id="PF24867"/>
    </source>
</evidence>
<gene>
    <name evidence="3" type="ORF">Slati_4103300</name>
</gene>
<feature type="transmembrane region" description="Helical" evidence="1">
    <location>
        <begin position="14"/>
        <end position="32"/>
    </location>
</feature>
<dbReference type="AlphaFoldDB" id="A0AAW2T7N4"/>
<dbReference type="Pfam" id="PF24867">
    <property type="entry name" value="DUF7733"/>
    <property type="match status" value="2"/>
</dbReference>
<protein>
    <recommendedName>
        <fullName evidence="2">DUF7733 domain-containing protein</fullName>
    </recommendedName>
</protein>
<organism evidence="3">
    <name type="scientific">Sesamum latifolium</name>
    <dbReference type="NCBI Taxonomy" id="2727402"/>
    <lineage>
        <taxon>Eukaryota</taxon>
        <taxon>Viridiplantae</taxon>
        <taxon>Streptophyta</taxon>
        <taxon>Embryophyta</taxon>
        <taxon>Tracheophyta</taxon>
        <taxon>Spermatophyta</taxon>
        <taxon>Magnoliopsida</taxon>
        <taxon>eudicotyledons</taxon>
        <taxon>Gunneridae</taxon>
        <taxon>Pentapetalae</taxon>
        <taxon>asterids</taxon>
        <taxon>lamiids</taxon>
        <taxon>Lamiales</taxon>
        <taxon>Pedaliaceae</taxon>
        <taxon>Sesamum</taxon>
    </lineage>
</organism>
<accession>A0AAW2T7N4</accession>
<feature type="domain" description="DUF7733" evidence="2">
    <location>
        <begin position="138"/>
        <end position="319"/>
    </location>
</feature>
<reference evidence="3" key="2">
    <citation type="journal article" date="2024" name="Plant">
        <title>Genomic evolution and insights into agronomic trait innovations of Sesamum species.</title>
        <authorList>
            <person name="Miao H."/>
            <person name="Wang L."/>
            <person name="Qu L."/>
            <person name="Liu H."/>
            <person name="Sun Y."/>
            <person name="Le M."/>
            <person name="Wang Q."/>
            <person name="Wei S."/>
            <person name="Zheng Y."/>
            <person name="Lin W."/>
            <person name="Duan Y."/>
            <person name="Cao H."/>
            <person name="Xiong S."/>
            <person name="Wang X."/>
            <person name="Wei L."/>
            <person name="Li C."/>
            <person name="Ma Q."/>
            <person name="Ju M."/>
            <person name="Zhao R."/>
            <person name="Li G."/>
            <person name="Mu C."/>
            <person name="Tian Q."/>
            <person name="Mei H."/>
            <person name="Zhang T."/>
            <person name="Gao T."/>
            <person name="Zhang H."/>
        </authorList>
    </citation>
    <scope>NUCLEOTIDE SEQUENCE</scope>
    <source>
        <strain evidence="3">KEN1</strain>
    </source>
</reference>
<dbReference type="PANTHER" id="PTHR33829:SF1">
    <property type="entry name" value="TRANSMEMBRANE PROTEIN"/>
    <property type="match status" value="1"/>
</dbReference>
<sequence>MVLSASGMVSAEDVAFVFFSIIYTYFMSKVVFPPTSPSSKAPFGEKNRILGLYALGAGVIGLFLPIAYILQGIFEGDKEGMRAAAPHLFLVSSQVFMEGVAYSANLSMPAFAFVPISNNSKRVFTIVEWLRSEFSRGILTASGLVSAEDFAFVIFSIIYMYFISKVAFPPTSPHSEPPVFGENNRILGLYVSAAAVFALFLPIAYIIEGVFEGDKEGIYAAAPHLFLLCSQVFMEGISFLGNFSLPIRVFVPVFYNSKRIFTIVEWLRIEMSRGAEYGGSAGRLYAGRALAVANMGIWGFNLFGFLLPVFLPKAFRIYYSKTKIKD</sequence>
<proteinExistence type="predicted"/>